<evidence type="ECO:0000313" key="8">
    <source>
        <dbReference type="EMBL" id="MBB4137951.1"/>
    </source>
</evidence>
<dbReference type="SUPFAM" id="SSF103473">
    <property type="entry name" value="MFS general substrate transporter"/>
    <property type="match status" value="1"/>
</dbReference>
<feature type="transmembrane region" description="Helical" evidence="6">
    <location>
        <begin position="422"/>
        <end position="440"/>
    </location>
</feature>
<dbReference type="PROSITE" id="PS50850">
    <property type="entry name" value="MFS"/>
    <property type="match status" value="1"/>
</dbReference>
<feature type="transmembrane region" description="Helical" evidence="6">
    <location>
        <begin position="89"/>
        <end position="110"/>
    </location>
</feature>
<comment type="caution">
    <text evidence="8">The sequence shown here is derived from an EMBL/GenBank/DDBJ whole genome shotgun (WGS) entry which is preliminary data.</text>
</comment>
<feature type="transmembrane region" description="Helical" evidence="6">
    <location>
        <begin position="217"/>
        <end position="235"/>
    </location>
</feature>
<evidence type="ECO:0000256" key="5">
    <source>
        <dbReference type="ARBA" id="ARBA00023136"/>
    </source>
</evidence>
<dbReference type="Pfam" id="PF07690">
    <property type="entry name" value="MFS_1"/>
    <property type="match status" value="1"/>
</dbReference>
<feature type="transmembrane region" description="Helical" evidence="6">
    <location>
        <begin position="182"/>
        <end position="205"/>
    </location>
</feature>
<keyword evidence="2" id="KW-0813">Transport</keyword>
<evidence type="ECO:0000256" key="3">
    <source>
        <dbReference type="ARBA" id="ARBA00022692"/>
    </source>
</evidence>
<dbReference type="Proteomes" id="UP000551501">
    <property type="component" value="Unassembled WGS sequence"/>
</dbReference>
<keyword evidence="5 6" id="KW-0472">Membrane</keyword>
<evidence type="ECO:0000256" key="2">
    <source>
        <dbReference type="ARBA" id="ARBA00022448"/>
    </source>
</evidence>
<feature type="transmembrane region" description="Helical" evidence="6">
    <location>
        <begin position="287"/>
        <end position="310"/>
    </location>
</feature>
<evidence type="ECO:0000256" key="4">
    <source>
        <dbReference type="ARBA" id="ARBA00022989"/>
    </source>
</evidence>
<dbReference type="InterPro" id="IPR036259">
    <property type="entry name" value="MFS_trans_sf"/>
</dbReference>
<sequence>MSTQSETMPPSTSDEPRGRTGLIAAVACAGIFVGYLPIMAATVGLSAIARATEASSSDLEWVVSMLVLPMAALILAFGAWAEKWGRRRVLAIGLVLAMLGGIVATAAGLVEGSAAIYFVWVGQGLAGTGAAALIPTTLAIISVAEPDHRRRAVLIAAWSGSMMAAMAVAVYVSAAILDSLDWYWLFVPVVVASALLLVFGVRLVPESRAGGAGRMDVPGQILTAVGVAALVYAVIVGGADGFSNPKAIVAFVVAAVGIAGFIVVELRSATPLLDLRVFSNINFSMSALVAAIAMFAYLGVNFGLALYFSALDLTPIQVANRYIFIIGGSVIGSNVAGRALHRFNAQGVLAAACGWTAAAMAFLSFIDSSAPVWQADLRLVLAGIGIGAVLATVTAAAVNAVPYQQAGMASAAINAVRQTGGALGPAVFSILSASWALSALPDKLFDAGVDRAHAAAVTELVDAQGIQHGGAVATAKFPELGLHDALSSAQAHGFSVTAIAACVVFALLAVGCAALRVAGGRRVDAEESVEV</sequence>
<feature type="transmembrane region" description="Helical" evidence="6">
    <location>
        <begin position="247"/>
        <end position="266"/>
    </location>
</feature>
<name>A0A840F238_9ACTN</name>
<dbReference type="EMBL" id="JACIFP010000001">
    <property type="protein sequence ID" value="MBB4137951.1"/>
    <property type="molecule type" value="Genomic_DNA"/>
</dbReference>
<keyword evidence="4 6" id="KW-1133">Transmembrane helix</keyword>
<feature type="domain" description="Major facilitator superfamily (MFS) profile" evidence="7">
    <location>
        <begin position="23"/>
        <end position="466"/>
    </location>
</feature>
<comment type="subcellular location">
    <subcellularLocation>
        <location evidence="1">Cell membrane</location>
        <topology evidence="1">Multi-pass membrane protein</topology>
    </subcellularLocation>
</comment>
<feature type="transmembrane region" description="Helical" evidence="6">
    <location>
        <begin position="494"/>
        <end position="515"/>
    </location>
</feature>
<dbReference type="PANTHER" id="PTHR42718">
    <property type="entry name" value="MAJOR FACILITATOR SUPERFAMILY MULTIDRUG TRANSPORTER MFSC"/>
    <property type="match status" value="1"/>
</dbReference>
<evidence type="ECO:0000256" key="1">
    <source>
        <dbReference type="ARBA" id="ARBA00004651"/>
    </source>
</evidence>
<evidence type="ECO:0000256" key="6">
    <source>
        <dbReference type="SAM" id="Phobius"/>
    </source>
</evidence>
<reference evidence="8 9" key="1">
    <citation type="submission" date="2020-08" db="EMBL/GenBank/DDBJ databases">
        <title>Sequencing the genomes of 1000 actinobacteria strains.</title>
        <authorList>
            <person name="Klenk H.-P."/>
        </authorList>
    </citation>
    <scope>NUCLEOTIDE SEQUENCE [LARGE SCALE GENOMIC DNA]</scope>
    <source>
        <strain evidence="8 9">DSM 45298</strain>
    </source>
</reference>
<evidence type="ECO:0000313" key="9">
    <source>
        <dbReference type="Proteomes" id="UP000551501"/>
    </source>
</evidence>
<dbReference type="Gene3D" id="1.20.1720.10">
    <property type="entry name" value="Multidrug resistance protein D"/>
    <property type="match status" value="1"/>
</dbReference>
<dbReference type="GO" id="GO:0022857">
    <property type="term" value="F:transmembrane transporter activity"/>
    <property type="evidence" value="ECO:0007669"/>
    <property type="project" value="InterPro"/>
</dbReference>
<feature type="transmembrane region" description="Helical" evidence="6">
    <location>
        <begin position="21"/>
        <end position="49"/>
    </location>
</feature>
<gene>
    <name evidence="8" type="ORF">BKA16_004503</name>
</gene>
<dbReference type="GO" id="GO:0005886">
    <property type="term" value="C:plasma membrane"/>
    <property type="evidence" value="ECO:0007669"/>
    <property type="project" value="UniProtKB-SubCell"/>
</dbReference>
<accession>A0A840F238</accession>
<feature type="transmembrane region" description="Helical" evidence="6">
    <location>
        <begin position="153"/>
        <end position="176"/>
    </location>
</feature>
<protein>
    <submittedName>
        <fullName evidence="8">MFS family permease</fullName>
    </submittedName>
</protein>
<evidence type="ECO:0000259" key="7">
    <source>
        <dbReference type="PROSITE" id="PS50850"/>
    </source>
</evidence>
<dbReference type="PANTHER" id="PTHR42718:SF9">
    <property type="entry name" value="MAJOR FACILITATOR SUPERFAMILY MULTIDRUG TRANSPORTER MFSC"/>
    <property type="match status" value="1"/>
</dbReference>
<feature type="transmembrane region" description="Helical" evidence="6">
    <location>
        <begin position="347"/>
        <end position="366"/>
    </location>
</feature>
<feature type="transmembrane region" description="Helical" evidence="6">
    <location>
        <begin position="322"/>
        <end position="340"/>
    </location>
</feature>
<feature type="transmembrane region" description="Helical" evidence="6">
    <location>
        <begin position="61"/>
        <end position="80"/>
    </location>
</feature>
<keyword evidence="3 6" id="KW-0812">Transmembrane</keyword>
<feature type="transmembrane region" description="Helical" evidence="6">
    <location>
        <begin position="116"/>
        <end position="141"/>
    </location>
</feature>
<dbReference type="InterPro" id="IPR011701">
    <property type="entry name" value="MFS"/>
</dbReference>
<organism evidence="8 9">
    <name type="scientific">Gordonia humi</name>
    <dbReference type="NCBI Taxonomy" id="686429"/>
    <lineage>
        <taxon>Bacteria</taxon>
        <taxon>Bacillati</taxon>
        <taxon>Actinomycetota</taxon>
        <taxon>Actinomycetes</taxon>
        <taxon>Mycobacteriales</taxon>
        <taxon>Gordoniaceae</taxon>
        <taxon>Gordonia</taxon>
    </lineage>
</organism>
<keyword evidence="9" id="KW-1185">Reference proteome</keyword>
<dbReference type="Gene3D" id="1.20.1250.20">
    <property type="entry name" value="MFS general substrate transporter like domains"/>
    <property type="match status" value="1"/>
</dbReference>
<dbReference type="RefSeq" id="WP_183372783.1">
    <property type="nucleotide sequence ID" value="NZ_BAABHL010000001.1"/>
</dbReference>
<proteinExistence type="predicted"/>
<dbReference type="InterPro" id="IPR020846">
    <property type="entry name" value="MFS_dom"/>
</dbReference>
<feature type="transmembrane region" description="Helical" evidence="6">
    <location>
        <begin position="378"/>
        <end position="401"/>
    </location>
</feature>
<dbReference type="AlphaFoldDB" id="A0A840F238"/>